<organism evidence="2 3">
    <name type="scientific">Legionella lytica</name>
    <dbReference type="NCBI Taxonomy" id="96232"/>
    <lineage>
        <taxon>Bacteria</taxon>
        <taxon>Pseudomonadati</taxon>
        <taxon>Pseudomonadota</taxon>
        <taxon>Gammaproteobacteria</taxon>
        <taxon>Legionellales</taxon>
        <taxon>Legionellaceae</taxon>
        <taxon>Legionella</taxon>
    </lineage>
</organism>
<protein>
    <submittedName>
        <fullName evidence="2">Uncharacterized protein</fullName>
    </submittedName>
</protein>
<dbReference type="RefSeq" id="WP_400187115.1">
    <property type="nucleotide sequence ID" value="NZ_JBGORX010000001.1"/>
</dbReference>
<comment type="caution">
    <text evidence="2">The sequence shown here is derived from an EMBL/GenBank/DDBJ whole genome shotgun (WGS) entry which is preliminary data.</text>
</comment>
<feature type="region of interest" description="Disordered" evidence="1">
    <location>
        <begin position="547"/>
        <end position="566"/>
    </location>
</feature>
<proteinExistence type="predicted"/>
<evidence type="ECO:0000313" key="3">
    <source>
        <dbReference type="Proteomes" id="UP001615550"/>
    </source>
</evidence>
<dbReference type="Proteomes" id="UP001615550">
    <property type="component" value="Unassembled WGS sequence"/>
</dbReference>
<gene>
    <name evidence="2" type="ORF">ACD661_07020</name>
</gene>
<evidence type="ECO:0000313" key="2">
    <source>
        <dbReference type="EMBL" id="MFJ1268302.1"/>
    </source>
</evidence>
<feature type="compositionally biased region" description="Basic and acidic residues" evidence="1">
    <location>
        <begin position="557"/>
        <end position="566"/>
    </location>
</feature>
<evidence type="ECO:0000256" key="1">
    <source>
        <dbReference type="SAM" id="MobiDB-lite"/>
    </source>
</evidence>
<name>A0ABW8D6I2_9GAMM</name>
<keyword evidence="3" id="KW-1185">Reference proteome</keyword>
<accession>A0ABW8D6I2</accession>
<reference evidence="2 3" key="1">
    <citation type="submission" date="2024-08" db="EMBL/GenBank/DDBJ databases">
        <title>Draft Genome Sequence of Legionella lytica strain DSB2004, Isolated From a Fire Sprinkler System.</title>
        <authorList>
            <person name="Everhart A.D."/>
            <person name="Kidane D.T."/>
            <person name="Farone A.L."/>
            <person name="Farone M.B."/>
        </authorList>
    </citation>
    <scope>NUCLEOTIDE SEQUENCE [LARGE SCALE GENOMIC DNA]</scope>
    <source>
        <strain evidence="2 3">DSB2004</strain>
    </source>
</reference>
<dbReference type="EMBL" id="JBGORX010000001">
    <property type="protein sequence ID" value="MFJ1268302.1"/>
    <property type="molecule type" value="Genomic_DNA"/>
</dbReference>
<sequence length="566" mass="63585">MRRSLSELISDDLAELANHESDYIASEEAIQVMKALYNKKMELDIQLIHKEQLPKFLHDSALLKTPGHYQFIVEVGERSKLTRHSPETIHYCAVDFFIRADERPLAFVADHYRGHRGYYAEFATIAKTLGVQFFVVGGATYQADSVHCPVFSLQHLLLTAKDDELLSLLEGTAKLSKDPVTYLDWSELSPMYMVYSQSVNTLFNYVRDVKQKEGTGLELDSSVLASSQFSQRLQETLYPVSQPGANLGKIRNKAIRYLAAHHAGITVTALESGAIFNAEELINICYKERYPLVHEMLLSALQIEKKHPFETDSGLNNAHPLFELAFYHAHIMEGLLKNPDFKIIFADKNSLILMQKGLINPMDLFNVLTSSGHHLEVNKAACRNVVSNLVLLAAIVNNELDNKLDITSDELIQALSSGKTKNFFHNQALSILFEQGLISMELLSLISPNQVKLELLEPLELDAKIEHLRTQFTPTIQVDNSEDTDDELGLFGFATELENPATDNAHSLDDLFTVPDVQPVTIDPSLTTKPQIHIGLLVQSMNKSIFAPPPKENNINEPEHRVEQTI</sequence>